<dbReference type="Proteomes" id="UP001353858">
    <property type="component" value="Unassembled WGS sequence"/>
</dbReference>
<evidence type="ECO:0000313" key="2">
    <source>
        <dbReference type="Proteomes" id="UP001353858"/>
    </source>
</evidence>
<gene>
    <name evidence="1" type="ORF">RN001_014778</name>
</gene>
<name>A0AAN7PNU2_9COLE</name>
<comment type="caution">
    <text evidence="1">The sequence shown here is derived from an EMBL/GenBank/DDBJ whole genome shotgun (WGS) entry which is preliminary data.</text>
</comment>
<protein>
    <recommendedName>
        <fullName evidence="3">Nuclease HARBI1</fullName>
    </recommendedName>
</protein>
<accession>A0AAN7PNU2</accession>
<sequence length="174" mass="20205">MEVEDEMILEDDLDVLDIIEFGFPRHLYIRPNYIEEMDDLSFYRRFRLTKPTTISLLEMIEVQLEFDNDCNNSVSPINQLLTALLFYASSAHQLNIGDLMHMDQSTVSRIVKKVSEVLASLHNQFIKMPTSPEELLSDQNNFYRVARFPRIIGCIDGTHIKIRSPGESDIMYIT</sequence>
<organism evidence="1 2">
    <name type="scientific">Aquatica leii</name>
    <dbReference type="NCBI Taxonomy" id="1421715"/>
    <lineage>
        <taxon>Eukaryota</taxon>
        <taxon>Metazoa</taxon>
        <taxon>Ecdysozoa</taxon>
        <taxon>Arthropoda</taxon>
        <taxon>Hexapoda</taxon>
        <taxon>Insecta</taxon>
        <taxon>Pterygota</taxon>
        <taxon>Neoptera</taxon>
        <taxon>Endopterygota</taxon>
        <taxon>Coleoptera</taxon>
        <taxon>Polyphaga</taxon>
        <taxon>Elateriformia</taxon>
        <taxon>Elateroidea</taxon>
        <taxon>Lampyridae</taxon>
        <taxon>Luciolinae</taxon>
        <taxon>Aquatica</taxon>
    </lineage>
</organism>
<evidence type="ECO:0008006" key="3">
    <source>
        <dbReference type="Google" id="ProtNLM"/>
    </source>
</evidence>
<dbReference type="AlphaFoldDB" id="A0AAN7PNU2"/>
<dbReference type="EMBL" id="JARPUR010000007">
    <property type="protein sequence ID" value="KAK4872749.1"/>
    <property type="molecule type" value="Genomic_DNA"/>
</dbReference>
<reference evidence="2" key="1">
    <citation type="submission" date="2023-01" db="EMBL/GenBank/DDBJ databases">
        <title>Key to firefly adult light organ development and bioluminescence: homeobox transcription factors regulate luciferase expression and transportation to peroxisome.</title>
        <authorList>
            <person name="Fu X."/>
        </authorList>
    </citation>
    <scope>NUCLEOTIDE SEQUENCE [LARGE SCALE GENOMIC DNA]</scope>
</reference>
<evidence type="ECO:0000313" key="1">
    <source>
        <dbReference type="EMBL" id="KAK4872749.1"/>
    </source>
</evidence>
<keyword evidence="2" id="KW-1185">Reference proteome</keyword>
<proteinExistence type="predicted"/>